<feature type="domain" description="ATPase BadF/BadG/BcrA/BcrD type" evidence="5">
    <location>
        <begin position="5"/>
        <end position="244"/>
    </location>
</feature>
<reference evidence="7" key="1">
    <citation type="submission" date="2014-11" db="EMBL/GenBank/DDBJ databases">
        <authorList>
            <person name="Hornung B.V."/>
        </authorList>
    </citation>
    <scope>NUCLEOTIDE SEQUENCE</scope>
    <source>
        <strain evidence="7">INE</strain>
    </source>
</reference>
<reference evidence="6" key="2">
    <citation type="submission" date="2020-01" db="EMBL/GenBank/DDBJ databases">
        <authorList>
            <person name="Hornung B."/>
        </authorList>
    </citation>
    <scope>NUCLEOTIDE SEQUENCE</scope>
    <source>
        <strain evidence="6">PacBioINE</strain>
    </source>
</reference>
<dbReference type="InterPro" id="IPR051805">
    <property type="entry name" value="Dehydratase_Activator_Redct"/>
</dbReference>
<organism evidence="6">
    <name type="scientific">Acididesulfobacillus acetoxydans</name>
    <dbReference type="NCBI Taxonomy" id="1561005"/>
    <lineage>
        <taxon>Bacteria</taxon>
        <taxon>Bacillati</taxon>
        <taxon>Bacillota</taxon>
        <taxon>Clostridia</taxon>
        <taxon>Eubacteriales</taxon>
        <taxon>Peptococcaceae</taxon>
        <taxon>Acididesulfobacillus</taxon>
    </lineage>
</organism>
<dbReference type="InterPro" id="IPR008275">
    <property type="entry name" value="CoA_E_activase_dom"/>
</dbReference>
<dbReference type="PANTHER" id="PTHR32329:SF2">
    <property type="entry name" value="BIFUNCTIONAL PROTEIN [INCLUDES 2-HYDROXYACYL-COA DEHYDRATASE (N-TER) AND ITS ACTIVATOR DOMAIN (C_TERM)"/>
    <property type="match status" value="1"/>
</dbReference>
<proteinExistence type="predicted"/>
<keyword evidence="4" id="KW-0411">Iron-sulfur</keyword>
<dbReference type="Proteomes" id="UP000836597">
    <property type="component" value="Chromosome"/>
</dbReference>
<evidence type="ECO:0000256" key="1">
    <source>
        <dbReference type="ARBA" id="ARBA00001966"/>
    </source>
</evidence>
<evidence type="ECO:0000313" key="6">
    <source>
        <dbReference type="EMBL" id="CAA7602013.1"/>
    </source>
</evidence>
<dbReference type="KEGG" id="aacx:DEACI_2684"/>
<dbReference type="EMBL" id="CDGJ01000078">
    <property type="protein sequence ID" value="CEJ08144.1"/>
    <property type="molecule type" value="Genomic_DNA"/>
</dbReference>
<keyword evidence="2" id="KW-0479">Metal-binding</keyword>
<dbReference type="NCBIfam" id="TIGR00241">
    <property type="entry name" value="CoA_E_activ"/>
    <property type="match status" value="1"/>
</dbReference>
<sequence>MKAAGLDLGSVNTKLVILDNGKPVFKKAVPSRFDPVSVGRELLEEACREYEPAETVVTGYGRVSFPENRVVTEITCQAKGCHYFFPEVPYILDLGGQDAKVIKKNAQGKVVSFVMNDKCAAGTGRFLDVIFKGLDLRPEDTDSAAEAEPVPINSMCTVFAESEVITLLAKGTPKTSVVAGLFKSTATRLARFIETQGQADTLVFTGGGAHYRPLVRLLAEQIAAEIVIPPEPELTAALGAALIANRAQTTL</sequence>
<dbReference type="SUPFAM" id="SSF53067">
    <property type="entry name" value="Actin-like ATPase domain"/>
    <property type="match status" value="1"/>
</dbReference>
<protein>
    <submittedName>
        <fullName evidence="7">Activator of (R)-2-hydroxyglutaryl-CoA dehydratase</fullName>
    </submittedName>
    <submittedName>
        <fullName evidence="6">BadF/BadG/BcrA/BcrD ATPase family</fullName>
    </submittedName>
</protein>
<dbReference type="InterPro" id="IPR002731">
    <property type="entry name" value="ATPase_BadF"/>
</dbReference>
<dbReference type="EMBL" id="LR746496">
    <property type="protein sequence ID" value="CAA7602013.1"/>
    <property type="molecule type" value="Genomic_DNA"/>
</dbReference>
<evidence type="ECO:0000313" key="8">
    <source>
        <dbReference type="Proteomes" id="UP001071230"/>
    </source>
</evidence>
<dbReference type="AlphaFoldDB" id="A0A8S0VXK9"/>
<evidence type="ECO:0000256" key="3">
    <source>
        <dbReference type="ARBA" id="ARBA00023004"/>
    </source>
</evidence>
<dbReference type="Proteomes" id="UP001071230">
    <property type="component" value="Unassembled WGS sequence"/>
</dbReference>
<accession>A0A8S0VXK9</accession>
<evidence type="ECO:0000256" key="2">
    <source>
        <dbReference type="ARBA" id="ARBA00022723"/>
    </source>
</evidence>
<name>A0A8S0VXK9_9FIRM</name>
<dbReference type="Gene3D" id="3.30.420.40">
    <property type="match status" value="2"/>
</dbReference>
<evidence type="ECO:0000313" key="7">
    <source>
        <dbReference type="EMBL" id="CEJ08144.1"/>
    </source>
</evidence>
<dbReference type="InterPro" id="IPR043129">
    <property type="entry name" value="ATPase_NBD"/>
</dbReference>
<dbReference type="Pfam" id="PF01869">
    <property type="entry name" value="BcrAD_BadFG"/>
    <property type="match status" value="1"/>
</dbReference>
<keyword evidence="3" id="KW-0408">Iron</keyword>
<dbReference type="CDD" id="cd24036">
    <property type="entry name" value="ASKHA_NBD_BcrAD_BadFG_HgdC_HadI"/>
    <property type="match status" value="1"/>
</dbReference>
<keyword evidence="8" id="KW-1185">Reference proteome</keyword>
<gene>
    <name evidence="7" type="ORF">DEACI_2619</name>
    <name evidence="6" type="ORF">DEACI_2684</name>
</gene>
<evidence type="ECO:0000259" key="5">
    <source>
        <dbReference type="Pfam" id="PF01869"/>
    </source>
</evidence>
<dbReference type="GO" id="GO:0046872">
    <property type="term" value="F:metal ion binding"/>
    <property type="evidence" value="ECO:0007669"/>
    <property type="project" value="UniProtKB-KW"/>
</dbReference>
<dbReference type="GO" id="GO:0051536">
    <property type="term" value="F:iron-sulfur cluster binding"/>
    <property type="evidence" value="ECO:0007669"/>
    <property type="project" value="UniProtKB-KW"/>
</dbReference>
<evidence type="ECO:0000256" key="4">
    <source>
        <dbReference type="ARBA" id="ARBA00023014"/>
    </source>
</evidence>
<comment type="cofactor">
    <cofactor evidence="1">
        <name>[4Fe-4S] cluster</name>
        <dbReference type="ChEBI" id="CHEBI:49883"/>
    </cofactor>
</comment>
<dbReference type="PANTHER" id="PTHR32329">
    <property type="entry name" value="BIFUNCTIONAL PROTEIN [INCLUDES 2-HYDROXYACYL-COA DEHYDRATASE (N-TER) AND ITS ACTIVATOR DOMAIN (C_TERM)-RELATED"/>
    <property type="match status" value="1"/>
</dbReference>
<dbReference type="RefSeq" id="WP_240985453.1">
    <property type="nucleotide sequence ID" value="NZ_CDGJ01000078.1"/>
</dbReference>